<dbReference type="Gene3D" id="3.10.129.10">
    <property type="entry name" value="Hotdog Thioesterase"/>
    <property type="match status" value="2"/>
</dbReference>
<dbReference type="EMBL" id="CP122537">
    <property type="protein sequence ID" value="WGH77611.1"/>
    <property type="molecule type" value="Genomic_DNA"/>
</dbReference>
<dbReference type="PANTHER" id="PTHR28152:SF1">
    <property type="entry name" value="HYDROXYACYL-THIOESTER DEHYDRATASE TYPE 2, MITOCHONDRIAL"/>
    <property type="match status" value="1"/>
</dbReference>
<reference evidence="1 2" key="1">
    <citation type="submission" date="2023-04" db="EMBL/GenBank/DDBJ databases">
        <title>Jannaschia ovalis sp. nov., a marine bacterium isolated from sea tidal flat.</title>
        <authorList>
            <person name="Kwon D.Y."/>
            <person name="Kim J.-J."/>
        </authorList>
    </citation>
    <scope>NUCLEOTIDE SEQUENCE [LARGE SCALE GENOMIC DNA]</scope>
    <source>
        <strain evidence="1 2">GRR-S6-38</strain>
    </source>
</reference>
<dbReference type="InterPro" id="IPR052741">
    <property type="entry name" value="Mitochondrial_HTD2"/>
</dbReference>
<protein>
    <submittedName>
        <fullName evidence="1">Acyl dehydratase</fullName>
    </submittedName>
</protein>
<keyword evidence="2" id="KW-1185">Reference proteome</keyword>
<evidence type="ECO:0000313" key="1">
    <source>
        <dbReference type="EMBL" id="WGH77611.1"/>
    </source>
</evidence>
<accession>A0ABY8L934</accession>
<dbReference type="PANTHER" id="PTHR28152">
    <property type="entry name" value="HYDROXYACYL-THIOESTER DEHYDRATASE TYPE 2, MITOCHONDRIAL"/>
    <property type="match status" value="1"/>
</dbReference>
<dbReference type="InterPro" id="IPR029069">
    <property type="entry name" value="HotDog_dom_sf"/>
</dbReference>
<proteinExistence type="predicted"/>
<sequence>MSQPPVTRVKDALDPARAAAMAATLDRPRPGPHLPPFWHHAHFWEARPPAELGRDGHPRVGLGAIPDMGLPRRMWAGGRLDWHRPLRLGVPAERETRRLRAEAKTGRTGPLALVVLEHRITQEGGLALVERQDLVYREDPDPDAPRPVPPTAGPAPIEEARSFDAVTLFRFSALTFNGHRIHYDEAYAREVEGHAGVIVHGPLLAEGLIDLATRHLGTLAAFEYRATAPAILGERLAFCLDGTRAFVRGADGRTCLEGMAHAA</sequence>
<dbReference type="RefSeq" id="WP_279964193.1">
    <property type="nucleotide sequence ID" value="NZ_CP122537.1"/>
</dbReference>
<dbReference type="Proteomes" id="UP001243420">
    <property type="component" value="Chromosome"/>
</dbReference>
<organism evidence="1 2">
    <name type="scientific">Jannaschia ovalis</name>
    <dbReference type="NCBI Taxonomy" id="3038773"/>
    <lineage>
        <taxon>Bacteria</taxon>
        <taxon>Pseudomonadati</taxon>
        <taxon>Pseudomonadota</taxon>
        <taxon>Alphaproteobacteria</taxon>
        <taxon>Rhodobacterales</taxon>
        <taxon>Roseobacteraceae</taxon>
        <taxon>Jannaschia</taxon>
    </lineage>
</organism>
<gene>
    <name evidence="1" type="ORF">P8627_11240</name>
</gene>
<name>A0ABY8L934_9RHOB</name>
<evidence type="ECO:0000313" key="2">
    <source>
        <dbReference type="Proteomes" id="UP001243420"/>
    </source>
</evidence>
<dbReference type="SUPFAM" id="SSF54637">
    <property type="entry name" value="Thioesterase/thiol ester dehydrase-isomerase"/>
    <property type="match status" value="1"/>
</dbReference>